<dbReference type="AlphaFoldDB" id="A0A368NEQ4"/>
<feature type="compositionally biased region" description="Basic and acidic residues" evidence="1">
    <location>
        <begin position="56"/>
        <end position="67"/>
    </location>
</feature>
<protein>
    <submittedName>
        <fullName evidence="2">Uncharacterized protein</fullName>
    </submittedName>
</protein>
<evidence type="ECO:0000313" key="2">
    <source>
        <dbReference type="EMBL" id="KAA3526085.1"/>
    </source>
</evidence>
<sequence length="67" mass="7910">MKALQSKYRTVRFLLTRFAMLVKRRVIDKAEECRDDMKKGEFQAKAPSDFGSRKTLKTERRSISAFH</sequence>
<dbReference type="Proteomes" id="UP000436911">
    <property type="component" value="Unassembled WGS sequence"/>
</dbReference>
<proteinExistence type="predicted"/>
<organism evidence="2 3">
    <name type="scientific">Agrobacterium vitis</name>
    <name type="common">Rhizobium vitis</name>
    <dbReference type="NCBI Taxonomy" id="373"/>
    <lineage>
        <taxon>Bacteria</taxon>
        <taxon>Pseudomonadati</taxon>
        <taxon>Pseudomonadota</taxon>
        <taxon>Alphaproteobacteria</taxon>
        <taxon>Hyphomicrobiales</taxon>
        <taxon>Rhizobiaceae</taxon>
        <taxon>Rhizobium/Agrobacterium group</taxon>
        <taxon>Agrobacterium</taxon>
    </lineage>
</organism>
<feature type="region of interest" description="Disordered" evidence="1">
    <location>
        <begin position="44"/>
        <end position="67"/>
    </location>
</feature>
<evidence type="ECO:0000313" key="3">
    <source>
        <dbReference type="Proteomes" id="UP000436911"/>
    </source>
</evidence>
<dbReference type="EMBL" id="QUSG01000008">
    <property type="protein sequence ID" value="KAA3526085.1"/>
    <property type="molecule type" value="Genomic_DNA"/>
</dbReference>
<reference evidence="2 3" key="1">
    <citation type="submission" date="2018-08" db="EMBL/GenBank/DDBJ databases">
        <title>Genome sequencing of Agrobacterium vitis strain ICMP 10754.</title>
        <authorList>
            <person name="Visnovsky S.B."/>
            <person name="Pitman A.R."/>
        </authorList>
    </citation>
    <scope>NUCLEOTIDE SEQUENCE [LARGE SCALE GENOMIC DNA]</scope>
    <source>
        <strain evidence="2 3">ICMP 10754</strain>
    </source>
</reference>
<name>A0A368NEQ4_AGRVI</name>
<evidence type="ECO:0000256" key="1">
    <source>
        <dbReference type="SAM" id="MobiDB-lite"/>
    </source>
</evidence>
<gene>
    <name evidence="2" type="ORF">DXT89_16290</name>
</gene>
<accession>A0A368NEQ4</accession>
<comment type="caution">
    <text evidence="2">The sequence shown here is derived from an EMBL/GenBank/DDBJ whole genome shotgun (WGS) entry which is preliminary data.</text>
</comment>